<dbReference type="InterPro" id="IPR036388">
    <property type="entry name" value="WH-like_DNA-bd_sf"/>
</dbReference>
<evidence type="ECO:0000256" key="1">
    <source>
        <dbReference type="ARBA" id="ARBA00022553"/>
    </source>
</evidence>
<feature type="modified residue" description="4-aspartylphosphate" evidence="6">
    <location>
        <position position="55"/>
    </location>
</feature>
<dbReference type="Gene3D" id="3.40.50.2300">
    <property type="match status" value="1"/>
</dbReference>
<dbReference type="GO" id="GO:0006355">
    <property type="term" value="P:regulation of DNA-templated transcription"/>
    <property type="evidence" value="ECO:0007669"/>
    <property type="project" value="InterPro"/>
</dbReference>
<keyword evidence="3" id="KW-0805">Transcription regulation</keyword>
<feature type="domain" description="Response regulatory" evidence="8">
    <location>
        <begin position="6"/>
        <end position="119"/>
    </location>
</feature>
<evidence type="ECO:0000259" key="9">
    <source>
        <dbReference type="PROSITE" id="PS51755"/>
    </source>
</evidence>
<feature type="DNA-binding region" description="OmpR/PhoB-type" evidence="7">
    <location>
        <begin position="183"/>
        <end position="293"/>
    </location>
</feature>
<reference evidence="10" key="1">
    <citation type="submission" date="2024-06" db="EMBL/GenBank/DDBJ databases">
        <title>Biodegradation of dimethachlon by Arthrobacter sp. K5: mechanistic insights and ecological implications.</title>
        <authorList>
            <person name="Hu S."/>
            <person name="Lu P."/>
        </authorList>
    </citation>
    <scope>NUCLEOTIDE SEQUENCE</scope>
    <source>
        <strain evidence="10">K5</strain>
    </source>
</reference>
<keyword evidence="4 7" id="KW-0238">DNA-binding</keyword>
<dbReference type="InterPro" id="IPR011006">
    <property type="entry name" value="CheY-like_superfamily"/>
</dbReference>
<evidence type="ECO:0000256" key="6">
    <source>
        <dbReference type="PROSITE-ProRule" id="PRU00169"/>
    </source>
</evidence>
<keyword evidence="1 6" id="KW-0597">Phosphoprotein</keyword>
<feature type="domain" description="OmpR/PhoB-type" evidence="9">
    <location>
        <begin position="183"/>
        <end position="293"/>
    </location>
</feature>
<dbReference type="GO" id="GO:0005829">
    <property type="term" value="C:cytosol"/>
    <property type="evidence" value="ECO:0007669"/>
    <property type="project" value="TreeGrafter"/>
</dbReference>
<keyword evidence="5" id="KW-0804">Transcription</keyword>
<dbReference type="GO" id="GO:0000976">
    <property type="term" value="F:transcription cis-regulatory region binding"/>
    <property type="evidence" value="ECO:0007669"/>
    <property type="project" value="TreeGrafter"/>
</dbReference>
<dbReference type="AlphaFoldDB" id="A0AAU8EVF8"/>
<evidence type="ECO:0000256" key="5">
    <source>
        <dbReference type="ARBA" id="ARBA00023163"/>
    </source>
</evidence>
<dbReference type="PANTHER" id="PTHR48111">
    <property type="entry name" value="REGULATOR OF RPOS"/>
    <property type="match status" value="1"/>
</dbReference>
<protein>
    <submittedName>
        <fullName evidence="10">Response regulator transcription factor</fullName>
    </submittedName>
</protein>
<dbReference type="CDD" id="cd00383">
    <property type="entry name" value="trans_reg_C"/>
    <property type="match status" value="1"/>
</dbReference>
<dbReference type="Pfam" id="PF00072">
    <property type="entry name" value="Response_reg"/>
    <property type="match status" value="1"/>
</dbReference>
<dbReference type="SMART" id="SM00862">
    <property type="entry name" value="Trans_reg_C"/>
    <property type="match status" value="1"/>
</dbReference>
<dbReference type="PROSITE" id="PS50110">
    <property type="entry name" value="RESPONSE_REGULATORY"/>
    <property type="match status" value="1"/>
</dbReference>
<dbReference type="PROSITE" id="PS51755">
    <property type="entry name" value="OMPR_PHOB"/>
    <property type="match status" value="1"/>
</dbReference>
<proteinExistence type="predicted"/>
<dbReference type="SMART" id="SM00448">
    <property type="entry name" value="REC"/>
    <property type="match status" value="1"/>
</dbReference>
<dbReference type="CDD" id="cd17574">
    <property type="entry name" value="REC_OmpR"/>
    <property type="match status" value="1"/>
</dbReference>
<dbReference type="Gene3D" id="6.10.250.690">
    <property type="match status" value="1"/>
</dbReference>
<accession>A0AAU8EVF8</accession>
<keyword evidence="2" id="KW-0902">Two-component regulatory system</keyword>
<sequence>MNDRRIVVVIDRDEEVRSLLRATLQEAGFAVHCATTGESGVALVRAKQPDTVTLDLVLPDTDGYDVLRRIREFSHTYILIITARSDLRTTLKGFDAGADDYMVKPIRPRELRARVDGMLRRPRQLTVPPIVTPREPPLVSPRLRTFATATATAKTVQAPDPAQGPTAVRDLAATGCAPARGYERSYEHKGLELDCATRAATLGGRALQLTRTEFDLLHILLQRGSGVVTKAELVGLLGLVKRETDNPEVAPAGVRDPGRIIETHIGNLRRKLGDDARKPRWLKTVRGAGYTLA</sequence>
<dbReference type="SUPFAM" id="SSF52172">
    <property type="entry name" value="CheY-like"/>
    <property type="match status" value="1"/>
</dbReference>
<dbReference type="GO" id="GO:0032993">
    <property type="term" value="C:protein-DNA complex"/>
    <property type="evidence" value="ECO:0007669"/>
    <property type="project" value="TreeGrafter"/>
</dbReference>
<dbReference type="PANTHER" id="PTHR48111:SF1">
    <property type="entry name" value="TWO-COMPONENT RESPONSE REGULATOR ORR33"/>
    <property type="match status" value="1"/>
</dbReference>
<evidence type="ECO:0000256" key="2">
    <source>
        <dbReference type="ARBA" id="ARBA00023012"/>
    </source>
</evidence>
<dbReference type="RefSeq" id="WP_353712734.1">
    <property type="nucleotide sequence ID" value="NZ_CP159279.1"/>
</dbReference>
<name>A0AAU8EVF8_9MICC</name>
<evidence type="ECO:0000259" key="8">
    <source>
        <dbReference type="PROSITE" id="PS50110"/>
    </source>
</evidence>
<dbReference type="InterPro" id="IPR016032">
    <property type="entry name" value="Sig_transdc_resp-reg_C-effctor"/>
</dbReference>
<dbReference type="InterPro" id="IPR001789">
    <property type="entry name" value="Sig_transdc_resp-reg_receiver"/>
</dbReference>
<dbReference type="InterPro" id="IPR001867">
    <property type="entry name" value="OmpR/PhoB-type_DNA-bd"/>
</dbReference>
<evidence type="ECO:0000256" key="7">
    <source>
        <dbReference type="PROSITE-ProRule" id="PRU01091"/>
    </source>
</evidence>
<dbReference type="GO" id="GO:0000156">
    <property type="term" value="F:phosphorelay response regulator activity"/>
    <property type="evidence" value="ECO:0007669"/>
    <property type="project" value="TreeGrafter"/>
</dbReference>
<evidence type="ECO:0000313" key="10">
    <source>
        <dbReference type="EMBL" id="XCH12776.1"/>
    </source>
</evidence>
<evidence type="ECO:0000256" key="4">
    <source>
        <dbReference type="ARBA" id="ARBA00023125"/>
    </source>
</evidence>
<organism evidence="10">
    <name type="scientific">Arthrobacter sp. K5</name>
    <dbReference type="NCBI Taxonomy" id="2839623"/>
    <lineage>
        <taxon>Bacteria</taxon>
        <taxon>Bacillati</taxon>
        <taxon>Actinomycetota</taxon>
        <taxon>Actinomycetes</taxon>
        <taxon>Micrococcales</taxon>
        <taxon>Micrococcaceae</taxon>
        <taxon>Arthrobacter</taxon>
    </lineage>
</organism>
<dbReference type="Pfam" id="PF00486">
    <property type="entry name" value="Trans_reg_C"/>
    <property type="match status" value="1"/>
</dbReference>
<dbReference type="InterPro" id="IPR039420">
    <property type="entry name" value="WalR-like"/>
</dbReference>
<gene>
    <name evidence="10" type="ORF">ABRP34_07305</name>
</gene>
<dbReference type="SUPFAM" id="SSF46894">
    <property type="entry name" value="C-terminal effector domain of the bipartite response regulators"/>
    <property type="match status" value="1"/>
</dbReference>
<dbReference type="EMBL" id="CP159279">
    <property type="protein sequence ID" value="XCH12776.1"/>
    <property type="molecule type" value="Genomic_DNA"/>
</dbReference>
<dbReference type="Gene3D" id="1.10.10.10">
    <property type="entry name" value="Winged helix-like DNA-binding domain superfamily/Winged helix DNA-binding domain"/>
    <property type="match status" value="1"/>
</dbReference>
<evidence type="ECO:0000256" key="3">
    <source>
        <dbReference type="ARBA" id="ARBA00023015"/>
    </source>
</evidence>